<dbReference type="InterPro" id="IPR001387">
    <property type="entry name" value="Cro/C1-type_HTH"/>
</dbReference>
<dbReference type="PANTHER" id="PTHR46797:SF23">
    <property type="entry name" value="HTH-TYPE TRANSCRIPTIONAL REGULATOR SUTR"/>
    <property type="match status" value="1"/>
</dbReference>
<keyword evidence="6" id="KW-1185">Reference proteome</keyword>
<evidence type="ECO:0000313" key="5">
    <source>
        <dbReference type="EMBL" id="GBR76985.1"/>
    </source>
</evidence>
<name>A0A388TIE4_9BACT</name>
<dbReference type="PROSITE" id="PS50943">
    <property type="entry name" value="HTH_CROC1"/>
    <property type="match status" value="1"/>
</dbReference>
<keyword evidence="3" id="KW-0804">Transcription</keyword>
<dbReference type="GO" id="GO:0003700">
    <property type="term" value="F:DNA-binding transcription factor activity"/>
    <property type="evidence" value="ECO:0007669"/>
    <property type="project" value="TreeGrafter"/>
</dbReference>
<proteinExistence type="predicted"/>
<dbReference type="AlphaFoldDB" id="A0A388TIE4"/>
<keyword evidence="2" id="KW-0238">DNA-binding</keyword>
<dbReference type="PANTHER" id="PTHR46797">
    <property type="entry name" value="HTH-TYPE TRANSCRIPTIONAL REGULATOR"/>
    <property type="match status" value="1"/>
</dbReference>
<organism evidence="5 6">
    <name type="scientific">Candidatus Termititenax persephonae</name>
    <dbReference type="NCBI Taxonomy" id="2218525"/>
    <lineage>
        <taxon>Bacteria</taxon>
        <taxon>Bacillati</taxon>
        <taxon>Candidatus Margulisiibacteriota</taxon>
        <taxon>Candidatus Termititenacia</taxon>
        <taxon>Candidatus Termititenacales</taxon>
        <taxon>Candidatus Termititenacaceae</taxon>
        <taxon>Candidatus Termititenax</taxon>
    </lineage>
</organism>
<dbReference type="GO" id="GO:0005829">
    <property type="term" value="C:cytosol"/>
    <property type="evidence" value="ECO:0007669"/>
    <property type="project" value="TreeGrafter"/>
</dbReference>
<reference evidence="5 6" key="1">
    <citation type="journal article" date="2019" name="ISME J.">
        <title>Genome analyses of uncultured TG2/ZB3 bacteria in 'Margulisbacteria' specifically attached to ectosymbiotic spirochetes of protists in the termite gut.</title>
        <authorList>
            <person name="Utami Y.D."/>
            <person name="Kuwahara H."/>
            <person name="Igai K."/>
            <person name="Murakami T."/>
            <person name="Sugaya K."/>
            <person name="Morikawa T."/>
            <person name="Nagura Y."/>
            <person name="Yuki M."/>
            <person name="Deevong P."/>
            <person name="Inoue T."/>
            <person name="Kihara K."/>
            <person name="Lo N."/>
            <person name="Yamada A."/>
            <person name="Ohkuma M."/>
            <person name="Hongoh Y."/>
        </authorList>
    </citation>
    <scope>NUCLEOTIDE SEQUENCE [LARGE SCALE GENOMIC DNA]</scope>
    <source>
        <strain evidence="5">NkOx7-02</strain>
    </source>
</reference>
<gene>
    <name evidence="5" type="ORF">NO2_1449</name>
</gene>
<evidence type="ECO:0000313" key="6">
    <source>
        <dbReference type="Proteomes" id="UP000275925"/>
    </source>
</evidence>
<dbReference type="InterPro" id="IPR010982">
    <property type="entry name" value="Lambda_DNA-bd_dom_sf"/>
</dbReference>
<evidence type="ECO:0000259" key="4">
    <source>
        <dbReference type="PROSITE" id="PS50943"/>
    </source>
</evidence>
<dbReference type="Proteomes" id="UP000275925">
    <property type="component" value="Unassembled WGS sequence"/>
</dbReference>
<keyword evidence="1" id="KW-0805">Transcription regulation</keyword>
<feature type="domain" description="HTH cro/C1-type" evidence="4">
    <location>
        <begin position="13"/>
        <end position="68"/>
    </location>
</feature>
<dbReference type="SMART" id="SM00530">
    <property type="entry name" value="HTH_XRE"/>
    <property type="match status" value="1"/>
</dbReference>
<dbReference type="SUPFAM" id="SSF47413">
    <property type="entry name" value="lambda repressor-like DNA-binding domains"/>
    <property type="match status" value="1"/>
</dbReference>
<evidence type="ECO:0000256" key="1">
    <source>
        <dbReference type="ARBA" id="ARBA00023015"/>
    </source>
</evidence>
<evidence type="ECO:0000256" key="3">
    <source>
        <dbReference type="ARBA" id="ARBA00023163"/>
    </source>
</evidence>
<dbReference type="EMBL" id="BGZO01000075">
    <property type="protein sequence ID" value="GBR76985.1"/>
    <property type="molecule type" value="Genomic_DNA"/>
</dbReference>
<evidence type="ECO:0000256" key="2">
    <source>
        <dbReference type="ARBA" id="ARBA00023125"/>
    </source>
</evidence>
<protein>
    <submittedName>
        <fullName evidence="5">Helix-turn-helix XRE-family transcriptional regulators</fullName>
    </submittedName>
</protein>
<comment type="caution">
    <text evidence="5">The sequence shown here is derived from an EMBL/GenBank/DDBJ whole genome shotgun (WGS) entry which is preliminary data.</text>
</comment>
<accession>A0A388TIE4</accession>
<dbReference type="Gene3D" id="1.10.260.40">
    <property type="entry name" value="lambda repressor-like DNA-binding domains"/>
    <property type="match status" value="1"/>
</dbReference>
<dbReference type="GO" id="GO:0003677">
    <property type="term" value="F:DNA binding"/>
    <property type="evidence" value="ECO:0007669"/>
    <property type="project" value="UniProtKB-KW"/>
</dbReference>
<dbReference type="InterPro" id="IPR050807">
    <property type="entry name" value="TransReg_Diox_bact_type"/>
</dbReference>
<sequence>MGDPLLSHIGNTVRALRKKQGMSMEYLADRADIHLTYLAQIEKGQRNLSIKTLWQIAAALNIKPMSLLPESRHIKVKDGQISIINSTLTNLEPSKKDIILHVIKELALQLTKI</sequence>
<dbReference type="Pfam" id="PF01381">
    <property type="entry name" value="HTH_3"/>
    <property type="match status" value="1"/>
</dbReference>
<dbReference type="CDD" id="cd00093">
    <property type="entry name" value="HTH_XRE"/>
    <property type="match status" value="1"/>
</dbReference>